<dbReference type="PROSITE" id="PS51755">
    <property type="entry name" value="OMPR_PHOB"/>
    <property type="match status" value="1"/>
</dbReference>
<dbReference type="Pfam" id="PF00072">
    <property type="entry name" value="Response_reg"/>
    <property type="match status" value="1"/>
</dbReference>
<dbReference type="EMBL" id="UGYW01000002">
    <property type="protein sequence ID" value="SUJ19907.1"/>
    <property type="molecule type" value="Genomic_DNA"/>
</dbReference>
<evidence type="ECO:0000256" key="3">
    <source>
        <dbReference type="ARBA" id="ARBA00023125"/>
    </source>
</evidence>
<evidence type="ECO:0000256" key="5">
    <source>
        <dbReference type="PROSITE-ProRule" id="PRU01091"/>
    </source>
</evidence>
<evidence type="ECO:0000256" key="2">
    <source>
        <dbReference type="ARBA" id="ARBA00023012"/>
    </source>
</evidence>
<dbReference type="SMART" id="SM00862">
    <property type="entry name" value="Trans_reg_C"/>
    <property type="match status" value="1"/>
</dbReference>
<dbReference type="Gene3D" id="1.10.10.10">
    <property type="entry name" value="Winged helix-like DNA-binding domain superfamily/Winged helix DNA-binding domain"/>
    <property type="match status" value="1"/>
</dbReference>
<organism evidence="8 9">
    <name type="scientific">Sphingobacterium spiritivorum</name>
    <name type="common">Flavobacterium spiritivorum</name>
    <dbReference type="NCBI Taxonomy" id="258"/>
    <lineage>
        <taxon>Bacteria</taxon>
        <taxon>Pseudomonadati</taxon>
        <taxon>Bacteroidota</taxon>
        <taxon>Sphingobacteriia</taxon>
        <taxon>Sphingobacteriales</taxon>
        <taxon>Sphingobacteriaceae</taxon>
        <taxon>Sphingobacterium</taxon>
    </lineage>
</organism>
<feature type="modified residue" description="4-aspartylphosphate" evidence="4">
    <location>
        <position position="54"/>
    </location>
</feature>
<dbReference type="CDD" id="cd00383">
    <property type="entry name" value="trans_reg_C"/>
    <property type="match status" value="1"/>
</dbReference>
<evidence type="ECO:0000313" key="8">
    <source>
        <dbReference type="EMBL" id="SUJ19907.1"/>
    </source>
</evidence>
<dbReference type="SUPFAM" id="SSF52172">
    <property type="entry name" value="CheY-like"/>
    <property type="match status" value="1"/>
</dbReference>
<proteinExistence type="predicted"/>
<dbReference type="Proteomes" id="UP000254893">
    <property type="component" value="Unassembled WGS sequence"/>
</dbReference>
<gene>
    <name evidence="8" type="primary">ompR</name>
    <name evidence="8" type="ORF">NCTC11388_02939</name>
</gene>
<dbReference type="GO" id="GO:0032993">
    <property type="term" value="C:protein-DNA complex"/>
    <property type="evidence" value="ECO:0007669"/>
    <property type="project" value="TreeGrafter"/>
</dbReference>
<evidence type="ECO:0000259" key="7">
    <source>
        <dbReference type="PROSITE" id="PS51755"/>
    </source>
</evidence>
<dbReference type="SMART" id="SM00448">
    <property type="entry name" value="REC"/>
    <property type="match status" value="1"/>
</dbReference>
<keyword evidence="2" id="KW-0902">Two-component regulatory system</keyword>
<reference evidence="8 9" key="1">
    <citation type="submission" date="2018-06" db="EMBL/GenBank/DDBJ databases">
        <authorList>
            <consortium name="Pathogen Informatics"/>
            <person name="Doyle S."/>
        </authorList>
    </citation>
    <scope>NUCLEOTIDE SEQUENCE [LARGE SCALE GENOMIC DNA]</scope>
    <source>
        <strain evidence="8 9">NCTC11388</strain>
    </source>
</reference>
<dbReference type="InterPro" id="IPR039420">
    <property type="entry name" value="WalR-like"/>
</dbReference>
<dbReference type="InterPro" id="IPR011006">
    <property type="entry name" value="CheY-like_superfamily"/>
</dbReference>
<dbReference type="AlphaFoldDB" id="A0A380CHW5"/>
<sequence>MKYNILLVEDDEDFGFMLKQYLELSGLEVRLIAHPQEAEALLDQDFTFHLAILDVMMPYMSGFTLAQKILSRYPGFPFIFLTAKDQKIDKLTGLKIGADDYITKPCDPEELVLRIQNIVRRSQPVLPVAEVKIGTYVFDRSNFLLIHPLETFRLTEREVNLLSYLWSQNRQLVTREQILEQVWGTIDFFTGRSMDVFISRLRKYLSHDPGLQINSVRGIGFDVRL</sequence>
<dbReference type="InterPro" id="IPR036388">
    <property type="entry name" value="WH-like_DNA-bd_sf"/>
</dbReference>
<dbReference type="GO" id="GO:0000976">
    <property type="term" value="F:transcription cis-regulatory region binding"/>
    <property type="evidence" value="ECO:0007669"/>
    <property type="project" value="TreeGrafter"/>
</dbReference>
<dbReference type="GO" id="GO:0000156">
    <property type="term" value="F:phosphorelay response regulator activity"/>
    <property type="evidence" value="ECO:0007669"/>
    <property type="project" value="TreeGrafter"/>
</dbReference>
<accession>A0A380CHW5</accession>
<keyword evidence="3 5" id="KW-0238">DNA-binding</keyword>
<name>A0A380CHW5_SPHSI</name>
<dbReference type="PROSITE" id="PS50110">
    <property type="entry name" value="RESPONSE_REGULATORY"/>
    <property type="match status" value="1"/>
</dbReference>
<feature type="domain" description="Response regulatory" evidence="6">
    <location>
        <begin position="4"/>
        <end position="119"/>
    </location>
</feature>
<dbReference type="GO" id="GO:0005829">
    <property type="term" value="C:cytosol"/>
    <property type="evidence" value="ECO:0007669"/>
    <property type="project" value="TreeGrafter"/>
</dbReference>
<dbReference type="InterPro" id="IPR001867">
    <property type="entry name" value="OmpR/PhoB-type_DNA-bd"/>
</dbReference>
<evidence type="ECO:0000259" key="6">
    <source>
        <dbReference type="PROSITE" id="PS50110"/>
    </source>
</evidence>
<dbReference type="SUPFAM" id="SSF46894">
    <property type="entry name" value="C-terminal effector domain of the bipartite response regulators"/>
    <property type="match status" value="1"/>
</dbReference>
<dbReference type="InterPro" id="IPR016032">
    <property type="entry name" value="Sig_transdc_resp-reg_C-effctor"/>
</dbReference>
<dbReference type="CDD" id="cd17574">
    <property type="entry name" value="REC_OmpR"/>
    <property type="match status" value="1"/>
</dbReference>
<evidence type="ECO:0000256" key="4">
    <source>
        <dbReference type="PROSITE-ProRule" id="PRU00169"/>
    </source>
</evidence>
<dbReference type="GO" id="GO:0006355">
    <property type="term" value="P:regulation of DNA-templated transcription"/>
    <property type="evidence" value="ECO:0007669"/>
    <property type="project" value="InterPro"/>
</dbReference>
<feature type="DNA-binding region" description="OmpR/PhoB-type" evidence="5">
    <location>
        <begin position="128"/>
        <end position="225"/>
    </location>
</feature>
<dbReference type="Gene3D" id="3.40.50.2300">
    <property type="match status" value="1"/>
</dbReference>
<keyword evidence="1 4" id="KW-0597">Phosphoprotein</keyword>
<dbReference type="RefSeq" id="WP_115170661.1">
    <property type="nucleotide sequence ID" value="NZ_UGYW01000002.1"/>
</dbReference>
<dbReference type="PANTHER" id="PTHR48111:SF40">
    <property type="entry name" value="PHOSPHATE REGULON TRANSCRIPTIONAL REGULATORY PROTEIN PHOB"/>
    <property type="match status" value="1"/>
</dbReference>
<evidence type="ECO:0000256" key="1">
    <source>
        <dbReference type="ARBA" id="ARBA00022553"/>
    </source>
</evidence>
<feature type="domain" description="OmpR/PhoB-type" evidence="7">
    <location>
        <begin position="128"/>
        <end position="225"/>
    </location>
</feature>
<dbReference type="Pfam" id="PF00486">
    <property type="entry name" value="Trans_reg_C"/>
    <property type="match status" value="1"/>
</dbReference>
<protein>
    <submittedName>
        <fullName evidence="8">Transcriptional regulatory protein OmpR</fullName>
    </submittedName>
</protein>
<evidence type="ECO:0000313" key="9">
    <source>
        <dbReference type="Proteomes" id="UP000254893"/>
    </source>
</evidence>
<dbReference type="InterPro" id="IPR001789">
    <property type="entry name" value="Sig_transdc_resp-reg_receiver"/>
</dbReference>
<dbReference type="Gene3D" id="6.10.250.690">
    <property type="match status" value="1"/>
</dbReference>
<dbReference type="PANTHER" id="PTHR48111">
    <property type="entry name" value="REGULATOR OF RPOS"/>
    <property type="match status" value="1"/>
</dbReference>